<evidence type="ECO:0000313" key="4">
    <source>
        <dbReference type="Proteomes" id="UP000023541"/>
    </source>
</evidence>
<dbReference type="CDD" id="cd00293">
    <property type="entry name" value="USP-like"/>
    <property type="match status" value="1"/>
</dbReference>
<dbReference type="EMBL" id="AQRA01000002">
    <property type="protein sequence ID" value="EZH74740.1"/>
    <property type="molecule type" value="Genomic_DNA"/>
</dbReference>
<dbReference type="Pfam" id="PF00582">
    <property type="entry name" value="Usp"/>
    <property type="match status" value="1"/>
</dbReference>
<comment type="similarity">
    <text evidence="1">Belongs to the universal stress protein A family.</text>
</comment>
<dbReference type="STRING" id="1317122.ATO12_08345"/>
<gene>
    <name evidence="3" type="ORF">ATO12_08345</name>
</gene>
<reference evidence="3 4" key="1">
    <citation type="submission" date="2014-04" db="EMBL/GenBank/DDBJ databases">
        <title>Aquimarina sp. 22II-S11-z7 Genome Sequencing.</title>
        <authorList>
            <person name="Lai Q."/>
        </authorList>
    </citation>
    <scope>NUCLEOTIDE SEQUENCE [LARGE SCALE GENOMIC DNA]</scope>
    <source>
        <strain evidence="3 4">22II-S11-z7</strain>
    </source>
</reference>
<dbReference type="InterPro" id="IPR006016">
    <property type="entry name" value="UspA"/>
</dbReference>
<dbReference type="OrthoDB" id="9788959at2"/>
<comment type="caution">
    <text evidence="3">The sequence shown here is derived from an EMBL/GenBank/DDBJ whole genome shotgun (WGS) entry which is preliminary data.</text>
</comment>
<accession>A0A023BXL6</accession>
<dbReference type="AlphaFoldDB" id="A0A023BXL6"/>
<sequence length="284" mass="32614">MKQILIPTDFSDNAWNTILYAIELYRNVTCEFYLLNTYDLEPVQLISVVSSQRIGHLYEAIKMESEEGLKMTLEDIHNSTPGLHHTFKTISKKGSLVQNMNKLLEDSTFDIVVIGTKGTTGSKNIFLGSTTQKVVKNVSHCPILIIPDDSYFKEISAIAFATDFERMYHKAEIAPILELAKSQNATVRMIHIYDEPELDPSQHYNSSSLEHYFKRVKYDFHVMPDFSTVEHAIQEFIEELEIDILVMINYEHSFVERIIKEPIIKKMTFSTIIPFLVIPADTAI</sequence>
<protein>
    <recommendedName>
        <fullName evidence="2">UspA domain-containing protein</fullName>
    </recommendedName>
</protein>
<feature type="domain" description="UspA" evidence="2">
    <location>
        <begin position="1"/>
        <end position="147"/>
    </location>
</feature>
<evidence type="ECO:0000256" key="1">
    <source>
        <dbReference type="ARBA" id="ARBA00008791"/>
    </source>
</evidence>
<organism evidence="3 4">
    <name type="scientific">Aquimarina atlantica</name>
    <dbReference type="NCBI Taxonomy" id="1317122"/>
    <lineage>
        <taxon>Bacteria</taxon>
        <taxon>Pseudomonadati</taxon>
        <taxon>Bacteroidota</taxon>
        <taxon>Flavobacteriia</taxon>
        <taxon>Flavobacteriales</taxon>
        <taxon>Flavobacteriaceae</taxon>
        <taxon>Aquimarina</taxon>
    </lineage>
</organism>
<dbReference type="Proteomes" id="UP000023541">
    <property type="component" value="Unassembled WGS sequence"/>
</dbReference>
<dbReference type="SUPFAM" id="SSF52402">
    <property type="entry name" value="Adenine nucleotide alpha hydrolases-like"/>
    <property type="match status" value="2"/>
</dbReference>
<evidence type="ECO:0000313" key="3">
    <source>
        <dbReference type="EMBL" id="EZH74740.1"/>
    </source>
</evidence>
<dbReference type="InterPro" id="IPR006015">
    <property type="entry name" value="Universal_stress_UspA"/>
</dbReference>
<dbReference type="RefSeq" id="WP_051575624.1">
    <property type="nucleotide sequence ID" value="NZ_AQRA01000002.1"/>
</dbReference>
<dbReference type="Gene3D" id="3.40.50.620">
    <property type="entry name" value="HUPs"/>
    <property type="match status" value="2"/>
</dbReference>
<dbReference type="PANTHER" id="PTHR46268">
    <property type="entry name" value="STRESS RESPONSE PROTEIN NHAX"/>
    <property type="match status" value="1"/>
</dbReference>
<proteinExistence type="inferred from homology"/>
<name>A0A023BXL6_9FLAO</name>
<dbReference type="PANTHER" id="PTHR46268:SF6">
    <property type="entry name" value="UNIVERSAL STRESS PROTEIN UP12"/>
    <property type="match status" value="1"/>
</dbReference>
<dbReference type="PRINTS" id="PR01438">
    <property type="entry name" value="UNVRSLSTRESS"/>
</dbReference>
<keyword evidence="4" id="KW-1185">Reference proteome</keyword>
<dbReference type="eggNOG" id="COG0589">
    <property type="taxonomic scope" value="Bacteria"/>
</dbReference>
<dbReference type="InterPro" id="IPR014729">
    <property type="entry name" value="Rossmann-like_a/b/a_fold"/>
</dbReference>
<evidence type="ECO:0000259" key="2">
    <source>
        <dbReference type="Pfam" id="PF00582"/>
    </source>
</evidence>